<comment type="caution">
    <text evidence="1">The sequence shown here is derived from an EMBL/GenBank/DDBJ whole genome shotgun (WGS) entry which is preliminary data.</text>
</comment>
<dbReference type="Proteomes" id="UP000801864">
    <property type="component" value="Unassembled WGS sequence"/>
</dbReference>
<evidence type="ECO:0000313" key="1">
    <source>
        <dbReference type="EMBL" id="KAF3075211.1"/>
    </source>
</evidence>
<sequence>MYTSTASSPCLDTNAVGSATPPSEVFGTFFMPIFCLLERAPHGAPKAGTSSLKPPAREDGSFNALRRTSGILMSRELACMYRAVRKGTEELRTLDLGPSKTLRSKGDVEKLAKLASDPSPEKGIVTLVSCLLSLYARGSDRNNPQASNGSRWWRDEMSPRLFWTSAATDSPTRQPDGWLNIRERAIPMGHPNGGI</sequence>
<name>A0A9P5CEQ8_9HYPO</name>
<proteinExistence type="predicted"/>
<evidence type="ECO:0000313" key="2">
    <source>
        <dbReference type="Proteomes" id="UP000801864"/>
    </source>
</evidence>
<gene>
    <name evidence="1" type="ORF">CFAM422_002927</name>
</gene>
<protein>
    <submittedName>
        <fullName evidence="1">Uncharacterized protein</fullName>
    </submittedName>
</protein>
<keyword evidence="2" id="KW-1185">Reference proteome</keyword>
<reference evidence="1 2" key="1">
    <citation type="submission" date="2018-06" db="EMBL/GenBank/DDBJ databases">
        <title>Genome analysis of cellulolytic fungus Trichoderma lentiforme CFAM-422.</title>
        <authorList>
            <person name="Steindorff A.S."/>
            <person name="Formighieri E.F."/>
            <person name="Midorikawa G.E.O."/>
            <person name="Tamietti M.S."/>
            <person name="Ramos E.Z."/>
            <person name="Silva A.S."/>
            <person name="Bon E.P.S."/>
            <person name="Mendes T.D."/>
            <person name="Damaso M.C.T."/>
            <person name="Favaro L.C.L."/>
        </authorList>
    </citation>
    <scope>NUCLEOTIDE SEQUENCE [LARGE SCALE GENOMIC DNA]</scope>
    <source>
        <strain evidence="1 2">CFAM-422</strain>
    </source>
</reference>
<dbReference type="AlphaFoldDB" id="A0A9P5CEQ8"/>
<accession>A0A9P5CEQ8</accession>
<organism evidence="1 2">
    <name type="scientific">Trichoderma lentiforme</name>
    <dbReference type="NCBI Taxonomy" id="1567552"/>
    <lineage>
        <taxon>Eukaryota</taxon>
        <taxon>Fungi</taxon>
        <taxon>Dikarya</taxon>
        <taxon>Ascomycota</taxon>
        <taxon>Pezizomycotina</taxon>
        <taxon>Sordariomycetes</taxon>
        <taxon>Hypocreomycetidae</taxon>
        <taxon>Hypocreales</taxon>
        <taxon>Hypocreaceae</taxon>
        <taxon>Trichoderma</taxon>
    </lineage>
</organism>
<dbReference type="EMBL" id="QLNT01000004">
    <property type="protein sequence ID" value="KAF3075211.1"/>
    <property type="molecule type" value="Genomic_DNA"/>
</dbReference>